<dbReference type="EMBL" id="SELH01000013">
    <property type="protein sequence ID" value="TWP29818.1"/>
    <property type="molecule type" value="Genomic_DNA"/>
</dbReference>
<comment type="caution">
    <text evidence="3">The sequence shown here is derived from an EMBL/GenBank/DDBJ whole genome shotgun (WGS) entry which is preliminary data.</text>
</comment>
<accession>A0A563DHT6</accession>
<dbReference type="PANTHER" id="PTHR35535:SF1">
    <property type="entry name" value="HEAT SHOCK PROTEIN HSLJ"/>
    <property type="match status" value="1"/>
</dbReference>
<evidence type="ECO:0000313" key="4">
    <source>
        <dbReference type="Proteomes" id="UP000319499"/>
    </source>
</evidence>
<evidence type="ECO:0000313" key="3">
    <source>
        <dbReference type="EMBL" id="TWP29818.1"/>
    </source>
</evidence>
<dbReference type="InterPro" id="IPR038670">
    <property type="entry name" value="HslJ-like_sf"/>
</dbReference>
<dbReference type="Proteomes" id="UP000319499">
    <property type="component" value="Unassembled WGS sequence"/>
</dbReference>
<keyword evidence="1" id="KW-0732">Signal</keyword>
<keyword evidence="4" id="KW-1185">Reference proteome</keyword>
<feature type="domain" description="DUF306" evidence="2">
    <location>
        <begin position="46"/>
        <end position="151"/>
    </location>
</feature>
<organism evidence="3 4">
    <name type="scientific">Apibacter muscae</name>
    <dbReference type="NCBI Taxonomy" id="2509004"/>
    <lineage>
        <taxon>Bacteria</taxon>
        <taxon>Pseudomonadati</taxon>
        <taxon>Bacteroidota</taxon>
        <taxon>Flavobacteriia</taxon>
        <taxon>Flavobacteriales</taxon>
        <taxon>Weeksellaceae</taxon>
        <taxon>Apibacter</taxon>
    </lineage>
</organism>
<sequence length="153" mass="17357">MNIKILSLSLLLSVFLFSFSCSSNNVSVEKNMRVEKINPVNAQIQENQVWVLQKIDGEDAKNVFDNLPTLSFDVLKKRVSGNSGCNRYSGSYLLDEENHLDISQVITTRMFCDNKNNESGFVTNLDQANLVKIENNTLTFLKDDDALLEFKLQ</sequence>
<dbReference type="Gene3D" id="2.40.128.270">
    <property type="match status" value="1"/>
</dbReference>
<dbReference type="InterPro" id="IPR005184">
    <property type="entry name" value="DUF306_Meta_HslJ"/>
</dbReference>
<protein>
    <submittedName>
        <fullName evidence="3">META domain-containing protein</fullName>
    </submittedName>
</protein>
<name>A0A563DHT6_9FLAO</name>
<feature type="signal peptide" evidence="1">
    <location>
        <begin position="1"/>
        <end position="23"/>
    </location>
</feature>
<feature type="chain" id="PRO_5021737259" evidence="1">
    <location>
        <begin position="24"/>
        <end position="153"/>
    </location>
</feature>
<dbReference type="PANTHER" id="PTHR35535">
    <property type="entry name" value="HEAT SHOCK PROTEIN HSLJ"/>
    <property type="match status" value="1"/>
</dbReference>
<dbReference type="InterPro" id="IPR053147">
    <property type="entry name" value="Hsp_HslJ-like"/>
</dbReference>
<reference evidence="3 4" key="1">
    <citation type="submission" date="2019-02" db="EMBL/GenBank/DDBJ databases">
        <title>Apibacter muscae sp. nov.: a novel member of the house fly microbiota.</title>
        <authorList>
            <person name="Park R."/>
        </authorList>
    </citation>
    <scope>NUCLEOTIDE SEQUENCE [LARGE SCALE GENOMIC DNA]</scope>
    <source>
        <strain evidence="3 4">AL1</strain>
    </source>
</reference>
<dbReference type="PROSITE" id="PS51257">
    <property type="entry name" value="PROKAR_LIPOPROTEIN"/>
    <property type="match status" value="1"/>
</dbReference>
<dbReference type="Pfam" id="PF03724">
    <property type="entry name" value="META"/>
    <property type="match status" value="1"/>
</dbReference>
<proteinExistence type="predicted"/>
<dbReference type="AlphaFoldDB" id="A0A563DHT6"/>
<dbReference type="OrthoDB" id="880459at2"/>
<gene>
    <name evidence="3" type="ORF">ETU09_02235</name>
</gene>
<evidence type="ECO:0000256" key="1">
    <source>
        <dbReference type="SAM" id="SignalP"/>
    </source>
</evidence>
<evidence type="ECO:0000259" key="2">
    <source>
        <dbReference type="Pfam" id="PF03724"/>
    </source>
</evidence>